<feature type="transmembrane region" description="Helical" evidence="6">
    <location>
        <begin position="238"/>
        <end position="260"/>
    </location>
</feature>
<accession>A0A2Y9BLT6</accession>
<comment type="subcellular location">
    <subcellularLocation>
        <location evidence="1">Cell membrane</location>
        <topology evidence="1">Multi-pass membrane protein</topology>
    </subcellularLocation>
</comment>
<evidence type="ECO:0000256" key="2">
    <source>
        <dbReference type="ARBA" id="ARBA00022475"/>
    </source>
</evidence>
<dbReference type="PANTHER" id="PTHR30213">
    <property type="entry name" value="INNER MEMBRANE PROTEIN YHJD"/>
    <property type="match status" value="1"/>
</dbReference>
<dbReference type="PIRSF" id="PIRSF035875">
    <property type="entry name" value="RNase_BN"/>
    <property type="match status" value="1"/>
</dbReference>
<feature type="transmembrane region" description="Helical" evidence="6">
    <location>
        <begin position="169"/>
        <end position="190"/>
    </location>
</feature>
<evidence type="ECO:0000256" key="1">
    <source>
        <dbReference type="ARBA" id="ARBA00004651"/>
    </source>
</evidence>
<sequence>MKKTFGKVSSLARIVGSHHTGAYAAQAAYFFVLSLIPTILLLLTLVQFTPVTRPDVMEAVTQVFPSSVEGLIVSIVDQVYAQSGSVIPITIIVALWSAGKGVLSMTSGLNLIYENTETRNYIYLRFRASFYTVIFILAIVLSLTLSVFGNSISLFVYKHAPVLTKIMDLIIRIRTLLTLVVLTLFWDLVYKFLPNRTNLSKTTMKQQLPGAVFTSCGWLLISFVFSVYLDIFTGFSSMYGSLTTIILIMLWLYFCMYVILLGGELNALLEGYGSR</sequence>
<dbReference type="Proteomes" id="UP000245845">
    <property type="component" value="Unassembled WGS sequence"/>
</dbReference>
<proteinExistence type="predicted"/>
<reference evidence="7 8" key="1">
    <citation type="submission" date="2018-05" db="EMBL/GenBank/DDBJ databases">
        <title>The Hungate 1000. A catalogue of reference genomes from the rumen microbiome.</title>
        <authorList>
            <person name="Kelly W."/>
        </authorList>
    </citation>
    <scope>NUCLEOTIDE SEQUENCE [LARGE SCALE GENOMIC DNA]</scope>
    <source>
        <strain evidence="7 8">NLAE-zl-C242</strain>
    </source>
</reference>
<keyword evidence="4 6" id="KW-1133">Transmembrane helix</keyword>
<dbReference type="RefSeq" id="WP_181368750.1">
    <property type="nucleotide sequence ID" value="NZ_BAAACK010000009.1"/>
</dbReference>
<feature type="transmembrane region" description="Helical" evidence="6">
    <location>
        <begin position="130"/>
        <end position="157"/>
    </location>
</feature>
<dbReference type="InterPro" id="IPR017039">
    <property type="entry name" value="Virul_fac_BrkB"/>
</dbReference>
<evidence type="ECO:0000256" key="4">
    <source>
        <dbReference type="ARBA" id="ARBA00022989"/>
    </source>
</evidence>
<evidence type="ECO:0000256" key="6">
    <source>
        <dbReference type="SAM" id="Phobius"/>
    </source>
</evidence>
<dbReference type="PANTHER" id="PTHR30213:SF0">
    <property type="entry name" value="UPF0761 MEMBRANE PROTEIN YIHY"/>
    <property type="match status" value="1"/>
</dbReference>
<evidence type="ECO:0000256" key="5">
    <source>
        <dbReference type="ARBA" id="ARBA00023136"/>
    </source>
</evidence>
<feature type="transmembrane region" description="Helical" evidence="6">
    <location>
        <begin position="21"/>
        <end position="48"/>
    </location>
</feature>
<dbReference type="AlphaFoldDB" id="A0A2Y9BLT6"/>
<dbReference type="NCBIfam" id="TIGR00765">
    <property type="entry name" value="yihY_not_rbn"/>
    <property type="match status" value="1"/>
</dbReference>
<keyword evidence="5 6" id="KW-0472">Membrane</keyword>
<keyword evidence="3 6" id="KW-0812">Transmembrane</keyword>
<evidence type="ECO:0000256" key="3">
    <source>
        <dbReference type="ARBA" id="ARBA00022692"/>
    </source>
</evidence>
<keyword evidence="2" id="KW-1003">Cell membrane</keyword>
<organism evidence="7 8">
    <name type="scientific">Faecalicatena orotica</name>
    <dbReference type="NCBI Taxonomy" id="1544"/>
    <lineage>
        <taxon>Bacteria</taxon>
        <taxon>Bacillati</taxon>
        <taxon>Bacillota</taxon>
        <taxon>Clostridia</taxon>
        <taxon>Lachnospirales</taxon>
        <taxon>Lachnospiraceae</taxon>
        <taxon>Faecalicatena</taxon>
    </lineage>
</organism>
<feature type="transmembrane region" description="Helical" evidence="6">
    <location>
        <begin position="86"/>
        <end position="109"/>
    </location>
</feature>
<comment type="caution">
    <text evidence="7">The sequence shown here is derived from an EMBL/GenBank/DDBJ whole genome shotgun (WGS) entry which is preliminary data.</text>
</comment>
<evidence type="ECO:0000313" key="7">
    <source>
        <dbReference type="EMBL" id="PWJ28314.1"/>
    </source>
</evidence>
<dbReference type="EMBL" id="QGDL01000009">
    <property type="protein sequence ID" value="PWJ28314.1"/>
    <property type="molecule type" value="Genomic_DNA"/>
</dbReference>
<feature type="transmembrane region" description="Helical" evidence="6">
    <location>
        <begin position="211"/>
        <end position="232"/>
    </location>
</feature>
<dbReference type="Pfam" id="PF03631">
    <property type="entry name" value="Virul_fac_BrkB"/>
    <property type="match status" value="1"/>
</dbReference>
<protein>
    <submittedName>
        <fullName evidence="7">Membrane protein</fullName>
    </submittedName>
</protein>
<dbReference type="GO" id="GO:0005886">
    <property type="term" value="C:plasma membrane"/>
    <property type="evidence" value="ECO:0007669"/>
    <property type="project" value="UniProtKB-SubCell"/>
</dbReference>
<name>A0A2Y9BLT6_9FIRM</name>
<gene>
    <name evidence="7" type="ORF">A8806_109195</name>
</gene>
<evidence type="ECO:0000313" key="8">
    <source>
        <dbReference type="Proteomes" id="UP000245845"/>
    </source>
</evidence>
<keyword evidence="8" id="KW-1185">Reference proteome</keyword>